<dbReference type="RefSeq" id="WP_134112748.1">
    <property type="nucleotide sequence ID" value="NZ_SOBG01000003.1"/>
</dbReference>
<dbReference type="CDD" id="cd01949">
    <property type="entry name" value="GGDEF"/>
    <property type="match status" value="1"/>
</dbReference>
<keyword evidence="1" id="KW-1133">Transmembrane helix</keyword>
<gene>
    <name evidence="3" type="ORF">EV215_0857</name>
</gene>
<dbReference type="PROSITE" id="PS50887">
    <property type="entry name" value="GGDEF"/>
    <property type="match status" value="1"/>
</dbReference>
<dbReference type="InterPro" id="IPR000160">
    <property type="entry name" value="GGDEF_dom"/>
</dbReference>
<dbReference type="AlphaFoldDB" id="A0AA46DZ95"/>
<dbReference type="GO" id="GO:0005886">
    <property type="term" value="C:plasma membrane"/>
    <property type="evidence" value="ECO:0007669"/>
    <property type="project" value="TreeGrafter"/>
</dbReference>
<dbReference type="InterPro" id="IPR043128">
    <property type="entry name" value="Rev_trsase/Diguanyl_cyclase"/>
</dbReference>
<dbReference type="InterPro" id="IPR029787">
    <property type="entry name" value="Nucleotide_cyclase"/>
</dbReference>
<dbReference type="NCBIfam" id="TIGR00254">
    <property type="entry name" value="GGDEF"/>
    <property type="match status" value="1"/>
</dbReference>
<dbReference type="GO" id="GO:1902201">
    <property type="term" value="P:negative regulation of bacterial-type flagellum-dependent cell motility"/>
    <property type="evidence" value="ECO:0007669"/>
    <property type="project" value="TreeGrafter"/>
</dbReference>
<dbReference type="EMBL" id="SOBG01000003">
    <property type="protein sequence ID" value="TDT71481.1"/>
    <property type="molecule type" value="Genomic_DNA"/>
</dbReference>
<keyword evidence="4" id="KW-1185">Reference proteome</keyword>
<sequence length="405" mass="48009">MNSKIKFSFLQFFINFLIVFIILFSLSGLFFWQIIDTQFNLYKKNIILEQKKDIYFIENLIKNKIIQIKNDINYISQLSNKSSIIKFITLNKYYTLKNNSKKNFIIFSKEDITIYFDLETFFKELSVYFEKSQSQIYFLNKDGNFINNNIYNFKTQFKEEWEKINSYEKSQFETQNGIISSKKIDNSNIFSNNNFNIIYLVSRYSSNYLTNTLNNLIFNKTTIYRYTLIFILLLSLLISYYISKSNKLSYELKKNTVYDALTGVYNRQGGIDIFELNRKLLKRSKDYMTLFFIDIKNLKKINDDYGHSEGDLVLATTGQILLESIRDSDIAFRMGGDEFVIALSRCREPQAKIVYKRIKSKLENFNTKNKKDYILEYNMSSIELSPYSLDEFDDLIKNATSISNK</sequence>
<dbReference type="GO" id="GO:0043709">
    <property type="term" value="P:cell adhesion involved in single-species biofilm formation"/>
    <property type="evidence" value="ECO:0007669"/>
    <property type="project" value="TreeGrafter"/>
</dbReference>
<dbReference type="SUPFAM" id="SSF55073">
    <property type="entry name" value="Nucleotide cyclase"/>
    <property type="match status" value="1"/>
</dbReference>
<evidence type="ECO:0000259" key="2">
    <source>
        <dbReference type="PROSITE" id="PS50887"/>
    </source>
</evidence>
<feature type="domain" description="GGDEF" evidence="2">
    <location>
        <begin position="286"/>
        <end position="405"/>
    </location>
</feature>
<dbReference type="Pfam" id="PF00990">
    <property type="entry name" value="GGDEF"/>
    <property type="match status" value="1"/>
</dbReference>
<dbReference type="PANTHER" id="PTHR45138">
    <property type="entry name" value="REGULATORY COMPONENTS OF SENSORY TRANSDUCTION SYSTEM"/>
    <property type="match status" value="1"/>
</dbReference>
<evidence type="ECO:0000256" key="1">
    <source>
        <dbReference type="SAM" id="Phobius"/>
    </source>
</evidence>
<keyword evidence="1" id="KW-0472">Membrane</keyword>
<dbReference type="SMART" id="SM00267">
    <property type="entry name" value="GGDEF"/>
    <property type="match status" value="1"/>
</dbReference>
<dbReference type="InterPro" id="IPR050469">
    <property type="entry name" value="Diguanylate_Cyclase"/>
</dbReference>
<evidence type="ECO:0000313" key="4">
    <source>
        <dbReference type="Proteomes" id="UP000294678"/>
    </source>
</evidence>
<accession>A0AA46DZ95</accession>
<feature type="transmembrane region" description="Helical" evidence="1">
    <location>
        <begin position="223"/>
        <end position="243"/>
    </location>
</feature>
<protein>
    <submittedName>
        <fullName evidence="3">Diguanylate cyclase (GGDEF)-like protein</fullName>
    </submittedName>
</protein>
<dbReference type="PANTHER" id="PTHR45138:SF9">
    <property type="entry name" value="DIGUANYLATE CYCLASE DGCM-RELATED"/>
    <property type="match status" value="1"/>
</dbReference>
<dbReference type="Proteomes" id="UP000294678">
    <property type="component" value="Unassembled WGS sequence"/>
</dbReference>
<name>A0AA46DZ95_9FUSO</name>
<proteinExistence type="predicted"/>
<dbReference type="GO" id="GO:0052621">
    <property type="term" value="F:diguanylate cyclase activity"/>
    <property type="evidence" value="ECO:0007669"/>
    <property type="project" value="TreeGrafter"/>
</dbReference>
<reference evidence="3 4" key="1">
    <citation type="submission" date="2019-03" db="EMBL/GenBank/DDBJ databases">
        <title>Genomic Encyclopedia of Type Strains, Phase IV (KMG-IV): sequencing the most valuable type-strain genomes for metagenomic binning, comparative biology and taxonomic classification.</title>
        <authorList>
            <person name="Goeker M."/>
        </authorList>
    </citation>
    <scope>NUCLEOTIDE SEQUENCE [LARGE SCALE GENOMIC DNA]</scope>
    <source>
        <strain evidence="3 4">DSM 100055</strain>
    </source>
</reference>
<organism evidence="3 4">
    <name type="scientific">Hypnocyclicus thermotrophus</name>
    <dbReference type="NCBI Taxonomy" id="1627895"/>
    <lineage>
        <taxon>Bacteria</taxon>
        <taxon>Fusobacteriati</taxon>
        <taxon>Fusobacteriota</taxon>
        <taxon>Fusobacteriia</taxon>
        <taxon>Fusobacteriales</taxon>
        <taxon>Fusobacteriaceae</taxon>
        <taxon>Hypnocyclicus</taxon>
    </lineage>
</organism>
<dbReference type="Gene3D" id="3.30.70.270">
    <property type="match status" value="1"/>
</dbReference>
<comment type="caution">
    <text evidence="3">The sequence shown here is derived from an EMBL/GenBank/DDBJ whole genome shotgun (WGS) entry which is preliminary data.</text>
</comment>
<feature type="transmembrane region" description="Helical" evidence="1">
    <location>
        <begin position="12"/>
        <end position="35"/>
    </location>
</feature>
<keyword evidence="1" id="KW-0812">Transmembrane</keyword>
<evidence type="ECO:0000313" key="3">
    <source>
        <dbReference type="EMBL" id="TDT71481.1"/>
    </source>
</evidence>